<sequence>MNDNDYDKHFRLLICGGSGTGKATLLTSFSFEGHGSEGTTVLKLYGENIRIDVRIKDKSFQYAMEVVRDIQDCDFLPVVLIENKIDLIDNYDFSNKDAIETAVRHARMRLYR</sequence>
<dbReference type="EMBL" id="UYRV01008968">
    <property type="protein sequence ID" value="VDK56123.1"/>
    <property type="molecule type" value="Genomic_DNA"/>
</dbReference>
<dbReference type="Proteomes" id="UP000271889">
    <property type="component" value="Unassembled WGS sequence"/>
</dbReference>
<accession>A0A3P6RJC6</accession>
<dbReference type="OrthoDB" id="6585768at2759"/>
<evidence type="ECO:0000313" key="2">
    <source>
        <dbReference type="Proteomes" id="UP000271889"/>
    </source>
</evidence>
<keyword evidence="2" id="KW-1185">Reference proteome</keyword>
<dbReference type="AlphaFoldDB" id="A0A3P6RJC6"/>
<organism evidence="1 2">
    <name type="scientific">Cylicostephanus goldi</name>
    <name type="common">Nematode worm</name>
    <dbReference type="NCBI Taxonomy" id="71465"/>
    <lineage>
        <taxon>Eukaryota</taxon>
        <taxon>Metazoa</taxon>
        <taxon>Ecdysozoa</taxon>
        <taxon>Nematoda</taxon>
        <taxon>Chromadorea</taxon>
        <taxon>Rhabditida</taxon>
        <taxon>Rhabditina</taxon>
        <taxon>Rhabditomorpha</taxon>
        <taxon>Strongyloidea</taxon>
        <taxon>Strongylidae</taxon>
        <taxon>Cylicostephanus</taxon>
    </lineage>
</organism>
<evidence type="ECO:0000313" key="1">
    <source>
        <dbReference type="EMBL" id="VDK56123.1"/>
    </source>
</evidence>
<protein>
    <submittedName>
        <fullName evidence="1">Uncharacterized protein</fullName>
    </submittedName>
</protein>
<proteinExistence type="predicted"/>
<dbReference type="InterPro" id="IPR027417">
    <property type="entry name" value="P-loop_NTPase"/>
</dbReference>
<name>A0A3P6RJC6_CYLGO</name>
<gene>
    <name evidence="1" type="ORF">CGOC_LOCUS3540</name>
</gene>
<reference evidence="1 2" key="1">
    <citation type="submission" date="2018-11" db="EMBL/GenBank/DDBJ databases">
        <authorList>
            <consortium name="Pathogen Informatics"/>
        </authorList>
    </citation>
    <scope>NUCLEOTIDE SEQUENCE [LARGE SCALE GENOMIC DNA]</scope>
</reference>
<dbReference type="SUPFAM" id="SSF52540">
    <property type="entry name" value="P-loop containing nucleoside triphosphate hydrolases"/>
    <property type="match status" value="1"/>
</dbReference>